<dbReference type="EMBL" id="PFEE01000025">
    <property type="protein sequence ID" value="PJE63824.1"/>
    <property type="molecule type" value="Genomic_DNA"/>
</dbReference>
<dbReference type="Gene3D" id="1.10.940.10">
    <property type="entry name" value="NusB-like"/>
    <property type="match status" value="1"/>
</dbReference>
<dbReference type="GO" id="GO:0003723">
    <property type="term" value="F:RNA binding"/>
    <property type="evidence" value="ECO:0007669"/>
    <property type="project" value="UniProtKB-KW"/>
</dbReference>
<dbReference type="PANTHER" id="PTHR11078">
    <property type="entry name" value="N UTILIZATION SUBSTANCE PROTEIN B-RELATED"/>
    <property type="match status" value="1"/>
</dbReference>
<gene>
    <name evidence="7" type="ORF">COU89_01085</name>
</gene>
<keyword evidence="2" id="KW-0889">Transcription antitermination</keyword>
<dbReference type="Proteomes" id="UP000231569">
    <property type="component" value="Unassembled WGS sequence"/>
</dbReference>
<evidence type="ECO:0000256" key="2">
    <source>
        <dbReference type="ARBA" id="ARBA00022814"/>
    </source>
</evidence>
<dbReference type="GO" id="GO:0006353">
    <property type="term" value="P:DNA-templated transcription termination"/>
    <property type="evidence" value="ECO:0007669"/>
    <property type="project" value="InterPro"/>
</dbReference>
<dbReference type="GO" id="GO:0031564">
    <property type="term" value="P:transcription antitermination"/>
    <property type="evidence" value="ECO:0007669"/>
    <property type="project" value="UniProtKB-KW"/>
</dbReference>
<evidence type="ECO:0000256" key="5">
    <source>
        <dbReference type="ARBA" id="ARBA00023163"/>
    </source>
</evidence>
<evidence type="ECO:0000256" key="1">
    <source>
        <dbReference type="ARBA" id="ARBA00005952"/>
    </source>
</evidence>
<comment type="similarity">
    <text evidence="1">Belongs to the NusB family.</text>
</comment>
<feature type="domain" description="NusB/RsmB/TIM44" evidence="6">
    <location>
        <begin position="37"/>
        <end position="121"/>
    </location>
</feature>
<accession>A0A2M8KV65</accession>
<keyword evidence="5" id="KW-0804">Transcription</keyword>
<evidence type="ECO:0000259" key="6">
    <source>
        <dbReference type="Pfam" id="PF01029"/>
    </source>
</evidence>
<dbReference type="SUPFAM" id="SSF48013">
    <property type="entry name" value="NusB-like"/>
    <property type="match status" value="1"/>
</dbReference>
<dbReference type="AlphaFoldDB" id="A0A2M8KV65"/>
<name>A0A2M8KV65_9BACT</name>
<evidence type="ECO:0000256" key="3">
    <source>
        <dbReference type="ARBA" id="ARBA00022884"/>
    </source>
</evidence>
<dbReference type="GO" id="GO:0005829">
    <property type="term" value="C:cytosol"/>
    <property type="evidence" value="ECO:0007669"/>
    <property type="project" value="TreeGrafter"/>
</dbReference>
<dbReference type="PANTHER" id="PTHR11078:SF3">
    <property type="entry name" value="ANTITERMINATION NUSB DOMAIN-CONTAINING PROTEIN"/>
    <property type="match status" value="1"/>
</dbReference>
<evidence type="ECO:0000256" key="4">
    <source>
        <dbReference type="ARBA" id="ARBA00023015"/>
    </source>
</evidence>
<keyword evidence="4" id="KW-0805">Transcription regulation</keyword>
<evidence type="ECO:0000313" key="8">
    <source>
        <dbReference type="Proteomes" id="UP000231569"/>
    </source>
</evidence>
<evidence type="ECO:0000313" key="7">
    <source>
        <dbReference type="EMBL" id="PJE63824.1"/>
    </source>
</evidence>
<reference evidence="8" key="1">
    <citation type="submission" date="2017-09" db="EMBL/GenBank/DDBJ databases">
        <title>Depth-based differentiation of microbial function through sediment-hosted aquifers and enrichment of novel symbionts in the deep terrestrial subsurface.</title>
        <authorList>
            <person name="Probst A.J."/>
            <person name="Ladd B."/>
            <person name="Jarett J.K."/>
            <person name="Geller-Mcgrath D.E."/>
            <person name="Sieber C.M.K."/>
            <person name="Emerson J.B."/>
            <person name="Anantharaman K."/>
            <person name="Thomas B.C."/>
            <person name="Malmstrom R."/>
            <person name="Stieglmeier M."/>
            <person name="Klingl A."/>
            <person name="Woyke T."/>
            <person name="Ryan C.M."/>
            <person name="Banfield J.F."/>
        </authorList>
    </citation>
    <scope>NUCLEOTIDE SEQUENCE [LARGE SCALE GENOMIC DNA]</scope>
</reference>
<organism evidence="7 8">
    <name type="scientific">Candidatus Roizmanbacteria bacterium CG10_big_fil_rev_8_21_14_0_10_45_7</name>
    <dbReference type="NCBI Taxonomy" id="1974854"/>
    <lineage>
        <taxon>Bacteria</taxon>
        <taxon>Candidatus Roizmaniibacteriota</taxon>
    </lineage>
</organism>
<dbReference type="InterPro" id="IPR011605">
    <property type="entry name" value="NusB_fam"/>
</dbReference>
<dbReference type="InterPro" id="IPR006027">
    <property type="entry name" value="NusB_RsmB_TIM44"/>
</dbReference>
<dbReference type="InterPro" id="IPR035926">
    <property type="entry name" value="NusB-like_sf"/>
</dbReference>
<sequence>MKKELDPRHVFRKGIIQALYSKTFEHTTVPPLSAKQKAICKDIEQQQEEINTIIDTYATTFDHTKMAKVDYAILQQGVYELLFTDKPEPYKVVIDEAVELAKEYGSDSSSKLVNGILAKAYSDHATSEK</sequence>
<dbReference type="Pfam" id="PF01029">
    <property type="entry name" value="NusB"/>
    <property type="match status" value="1"/>
</dbReference>
<protein>
    <recommendedName>
        <fullName evidence="6">NusB/RsmB/TIM44 domain-containing protein</fullName>
    </recommendedName>
</protein>
<keyword evidence="3" id="KW-0694">RNA-binding</keyword>
<comment type="caution">
    <text evidence="7">The sequence shown here is derived from an EMBL/GenBank/DDBJ whole genome shotgun (WGS) entry which is preliminary data.</text>
</comment>
<proteinExistence type="inferred from homology"/>